<dbReference type="GO" id="GO:0071933">
    <property type="term" value="F:Arp2/3 complex binding"/>
    <property type="evidence" value="ECO:0007669"/>
    <property type="project" value="TreeGrafter"/>
</dbReference>
<keyword evidence="2" id="KW-0206">Cytoskeleton</keyword>
<accession>A0A9Q0QRW3</accession>
<feature type="region of interest" description="Disordered" evidence="3">
    <location>
        <begin position="533"/>
        <end position="557"/>
    </location>
</feature>
<dbReference type="PANTHER" id="PTHR12902:SF1">
    <property type="entry name" value="WISKOTT-ALDRICH SYNDROME PROTEIN FAMILY MEMBER"/>
    <property type="match status" value="1"/>
</dbReference>
<dbReference type="InterPro" id="IPR028288">
    <property type="entry name" value="SCAR/WAVE_fam"/>
</dbReference>
<dbReference type="PROSITE" id="PS51082">
    <property type="entry name" value="WH2"/>
    <property type="match status" value="1"/>
</dbReference>
<feature type="domain" description="WH2" evidence="4">
    <location>
        <begin position="1560"/>
        <end position="1578"/>
    </location>
</feature>
<protein>
    <recommendedName>
        <fullName evidence="2">Protein SCAR</fullName>
    </recommendedName>
    <alternativeName>
        <fullName evidence="2">Protein WAVE</fullName>
    </alternativeName>
</protein>
<evidence type="ECO:0000313" key="6">
    <source>
        <dbReference type="Proteomes" id="UP001141806"/>
    </source>
</evidence>
<dbReference type="InterPro" id="IPR003124">
    <property type="entry name" value="WH2_dom"/>
</dbReference>
<dbReference type="OrthoDB" id="1929108at2759"/>
<dbReference type="GO" id="GO:0034237">
    <property type="term" value="F:protein kinase A regulatory subunit binding"/>
    <property type="evidence" value="ECO:0007669"/>
    <property type="project" value="TreeGrafter"/>
</dbReference>
<dbReference type="EMBL" id="JAMYWD010000005">
    <property type="protein sequence ID" value="KAJ4969600.1"/>
    <property type="molecule type" value="Genomic_DNA"/>
</dbReference>
<feature type="compositionally biased region" description="Basic and acidic residues" evidence="3">
    <location>
        <begin position="423"/>
        <end position="442"/>
    </location>
</feature>
<evidence type="ECO:0000259" key="4">
    <source>
        <dbReference type="PROSITE" id="PS51082"/>
    </source>
</evidence>
<dbReference type="Gene3D" id="6.10.280.150">
    <property type="match status" value="2"/>
</dbReference>
<dbReference type="GO" id="GO:0003779">
    <property type="term" value="F:actin binding"/>
    <property type="evidence" value="ECO:0007669"/>
    <property type="project" value="UniProtKB-UniRule"/>
</dbReference>
<dbReference type="Proteomes" id="UP001141806">
    <property type="component" value="Unassembled WGS sequence"/>
</dbReference>
<feature type="region of interest" description="Disordered" evidence="3">
    <location>
        <begin position="571"/>
        <end position="595"/>
    </location>
</feature>
<feature type="region of interest" description="Disordered" evidence="3">
    <location>
        <begin position="1149"/>
        <end position="1256"/>
    </location>
</feature>
<comment type="similarity">
    <text evidence="1 2">Belongs to the SCAR/WAVE family.</text>
</comment>
<keyword evidence="6" id="KW-1185">Reference proteome</keyword>
<evidence type="ECO:0000256" key="2">
    <source>
        <dbReference type="RuleBase" id="RU367034"/>
    </source>
</evidence>
<keyword evidence="2" id="KW-0963">Cytoplasm</keyword>
<feature type="region of interest" description="Disordered" evidence="3">
    <location>
        <begin position="402"/>
        <end position="451"/>
    </location>
</feature>
<feature type="compositionally biased region" description="Low complexity" evidence="3">
    <location>
        <begin position="545"/>
        <end position="557"/>
    </location>
</feature>
<feature type="region of interest" description="Disordered" evidence="3">
    <location>
        <begin position="182"/>
        <end position="206"/>
    </location>
</feature>
<evidence type="ECO:0000256" key="3">
    <source>
        <dbReference type="SAM" id="MobiDB-lite"/>
    </source>
</evidence>
<gene>
    <name evidence="5" type="ORF">NE237_002699</name>
</gene>
<proteinExistence type="inferred from homology"/>
<reference evidence="5" key="1">
    <citation type="journal article" date="2023" name="Plant J.">
        <title>The genome of the king protea, Protea cynaroides.</title>
        <authorList>
            <person name="Chang J."/>
            <person name="Duong T.A."/>
            <person name="Schoeman C."/>
            <person name="Ma X."/>
            <person name="Roodt D."/>
            <person name="Barker N."/>
            <person name="Li Z."/>
            <person name="Van de Peer Y."/>
            <person name="Mizrachi E."/>
        </authorList>
    </citation>
    <scope>NUCLEOTIDE SEQUENCE</scope>
    <source>
        <tissue evidence="5">Young leaves</tissue>
    </source>
</reference>
<dbReference type="GO" id="GO:0030036">
    <property type="term" value="P:actin cytoskeleton organization"/>
    <property type="evidence" value="ECO:0007669"/>
    <property type="project" value="UniProtKB-UniRule"/>
</dbReference>
<evidence type="ECO:0000313" key="5">
    <source>
        <dbReference type="EMBL" id="KAJ4969600.1"/>
    </source>
</evidence>
<dbReference type="GO" id="GO:2000601">
    <property type="term" value="P:positive regulation of Arp2/3 complex-mediated actin nucleation"/>
    <property type="evidence" value="ECO:0007669"/>
    <property type="project" value="TreeGrafter"/>
</dbReference>
<organism evidence="5 6">
    <name type="scientific">Protea cynaroides</name>
    <dbReference type="NCBI Taxonomy" id="273540"/>
    <lineage>
        <taxon>Eukaryota</taxon>
        <taxon>Viridiplantae</taxon>
        <taxon>Streptophyta</taxon>
        <taxon>Embryophyta</taxon>
        <taxon>Tracheophyta</taxon>
        <taxon>Spermatophyta</taxon>
        <taxon>Magnoliopsida</taxon>
        <taxon>Proteales</taxon>
        <taxon>Proteaceae</taxon>
        <taxon>Protea</taxon>
    </lineage>
</organism>
<sequence>MPLTRYQIRSEYSLADPELYKAAHKDDPEALLEGVAMAGLVGVLRQLGDLSEFAAVIFHNLHEEVMATASRGHSLMLRVQQLEAEVPSIEKALLSQTNHSLFLLNAGVDWHPNMRMDENLITREDLPRCVMGSYEECRGPPRLFLLDKFDVAGAGACLKRYSDPSFFKAEFTSSETMGADIQRERKARKVKKKGSRWSNGENPEVYPTSHAKLHQLLSEERNSENNALMHHVKLKKKQLNRFPPGSTTGKSYMERFVETNSPENKISYENALVLPQLNMESNNTSEQGLEICEISTASSSELMQRERGLSSSAERQEKALEPSVYDLHEDIIKEDILETLPAPMCDVGLEKVPSSLYKLEDKKELMVDVESQKEASVDGYQSDDITSEVDNYMDALATIESEIETDTDSRPNNDRSFFNTKRLGRDSEINEEHQKRQDRFPDSHSIGNLSESDDENYLLKKGRYNPFNADSLSNLAVKRPPSREAVAEVPTSAGTFPTEIVDVSSENPSANDDTLVTEPLEYVVPGGSCIEVSEMPSSGSELAEPSPDSCVTDSTSTVSPAANLNEFQLQGPDMVGYEGPSSNTEEDTGNLDGDVSSTTNLFDSASKMKDYVLAEEFVKSQQVEVMDSFTHEVSSDSLLHQSDILGLVVARKDDGGNLYSVFPTRCAEDAPIDNMNRNNDSSDSVTLPTEEQFSCLEGHYIEVCSSIKQPECLSATTNPDDLDDLKSDKTLETDTGIQTTSESPEYLTSALDIQKTRDFAKQDLLEMTEVIPPQMDLGLGNGSSGVKSLYDNLEVSSCMSDGVVSDEPTLDVVQSNSCGLVGKDAAASPEFPSLFLTPDTTMTTSVTDYHLQMDSLGDTLRAEADADNVMYWKLIDSCHTIKLQEECPPESRHLDGLVSEVHTQLNGIETVGVHAEAVDEDTAVYQCLIYSPSRNHVKLEDEYPASDVENEVHSKLDNLGTGAVHTEADDADTAGCSNLIGSSWEIQMRLQEECLSDLRSEECELETIKSHNPKFIIGEDAQKEKHQLAAASTDLNVVVYNSESLGPSSSEVPYDVHVSLPVQHIQGHLHPRDITEVPKSLVEVDKELQFTHQSQPSSESLEDTMCTLPNQELRSPSEQALVLEGGQLIVESLHEEGESPQLSNLLDEQTESLEGRDHSPSVPSKISWAGKTEPAKHRDLDDSSDGGAEFSCIDPLKQPLEPDFPPVPTSHNMVNGEPTIDPLTSSFPSFGMLSGTTHEQSLKQQPSQGPNAAQDNLEVPLLPPLPPLQWRIGKFRHSSVTAEGEMVQPNLNPFLPLTLTPLGEIVEPLNPNLPLNSTGEGKHQHGSKALGGDMVHPDLNPFSSELPAVVGDANIKQGSLTSEIEEETQLPNPFVPLPATEDEKHEHDLLPLGEEKTQPSLNSFALSPATEELRPPSDTLLGESHDLQNLLEPEPNMNDATTKDEEPLNSFAPPIIKEEESLHSVAPPTIKEEEPLNSCAQPTIKEKEPAHNSLTLGGEMPSNASISFSKAEVGVPNGKPPKKQPRPRDPLIEAVASHDRSTLRKATERVRPQIAVEKEERNSLLEQIRTKSFNLKPAVRPMLTTRPSIQGPRTNLKVAAILEKANAIRQATTGSDEDDDSWSDS</sequence>
<keyword evidence="2" id="KW-0009">Actin-binding</keyword>
<comment type="function">
    <text evidence="2">Involved in regulation of actin and microtubule organization. Part of a WAVE complex that activates the Arp2/3 complex.</text>
</comment>
<comment type="caution">
    <text evidence="5">The sequence shown here is derived from an EMBL/GenBank/DDBJ whole genome shotgun (WGS) entry which is preliminary data.</text>
</comment>
<feature type="compositionally biased region" description="Basic residues" evidence="3">
    <location>
        <begin position="185"/>
        <end position="195"/>
    </location>
</feature>
<comment type="subcellular location">
    <subcellularLocation>
        <location evidence="2">Cytoplasm</location>
        <location evidence="2">Cytoskeleton</location>
    </subcellularLocation>
</comment>
<dbReference type="Gene3D" id="1.20.5.340">
    <property type="match status" value="1"/>
</dbReference>
<evidence type="ECO:0000256" key="1">
    <source>
        <dbReference type="ARBA" id="ARBA00006993"/>
    </source>
</evidence>
<name>A0A9Q0QRW3_9MAGN</name>
<feature type="compositionally biased region" description="Polar residues" evidence="3">
    <location>
        <begin position="1222"/>
        <end position="1254"/>
    </location>
</feature>
<dbReference type="PANTHER" id="PTHR12902">
    <property type="entry name" value="WASP-1"/>
    <property type="match status" value="1"/>
</dbReference>
<dbReference type="GO" id="GO:0005856">
    <property type="term" value="C:cytoskeleton"/>
    <property type="evidence" value="ECO:0007669"/>
    <property type="project" value="UniProtKB-SubCell"/>
</dbReference>